<evidence type="ECO:0000256" key="2">
    <source>
        <dbReference type="ARBA" id="ARBA00006824"/>
    </source>
</evidence>
<dbReference type="RefSeq" id="XP_033593619.1">
    <property type="nucleotide sequence ID" value="XM_033732156.1"/>
</dbReference>
<evidence type="ECO:0008006" key="10">
    <source>
        <dbReference type="Google" id="ProtNLM"/>
    </source>
</evidence>
<keyword evidence="5" id="KW-0472">Membrane</keyword>
<gene>
    <name evidence="8" type="ORF">BDY17DRAFT_288239</name>
</gene>
<dbReference type="PANTHER" id="PTHR11266">
    <property type="entry name" value="PEROXISOMAL MEMBRANE PROTEIN 2, PXMP2 MPV17"/>
    <property type="match status" value="1"/>
</dbReference>
<dbReference type="Pfam" id="PF04117">
    <property type="entry name" value="Mpv17_PMP22"/>
    <property type="match status" value="1"/>
</dbReference>
<name>A0A6A6Q3R8_9PEZI</name>
<evidence type="ECO:0000256" key="6">
    <source>
        <dbReference type="RuleBase" id="RU363053"/>
    </source>
</evidence>
<dbReference type="EMBL" id="MU001631">
    <property type="protein sequence ID" value="KAF2487050.1"/>
    <property type="molecule type" value="Genomic_DNA"/>
</dbReference>
<evidence type="ECO:0000313" key="9">
    <source>
        <dbReference type="Proteomes" id="UP000799767"/>
    </source>
</evidence>
<protein>
    <recommendedName>
        <fullName evidence="10">Mpv17/PMP22 family protein</fullName>
    </recommendedName>
</protein>
<reference evidence="8" key="1">
    <citation type="journal article" date="2020" name="Stud. Mycol.">
        <title>101 Dothideomycetes genomes: a test case for predicting lifestyles and emergence of pathogens.</title>
        <authorList>
            <person name="Haridas S."/>
            <person name="Albert R."/>
            <person name="Binder M."/>
            <person name="Bloem J."/>
            <person name="Labutti K."/>
            <person name="Salamov A."/>
            <person name="Andreopoulos B."/>
            <person name="Baker S."/>
            <person name="Barry K."/>
            <person name="Bills G."/>
            <person name="Bluhm B."/>
            <person name="Cannon C."/>
            <person name="Castanera R."/>
            <person name="Culley D."/>
            <person name="Daum C."/>
            <person name="Ezra D."/>
            <person name="Gonzalez J."/>
            <person name="Henrissat B."/>
            <person name="Kuo A."/>
            <person name="Liang C."/>
            <person name="Lipzen A."/>
            <person name="Lutzoni F."/>
            <person name="Magnuson J."/>
            <person name="Mondo S."/>
            <person name="Nolan M."/>
            <person name="Ohm R."/>
            <person name="Pangilinan J."/>
            <person name="Park H.-J."/>
            <person name="Ramirez L."/>
            <person name="Alfaro M."/>
            <person name="Sun H."/>
            <person name="Tritt A."/>
            <person name="Yoshinaga Y."/>
            <person name="Zwiers L.-H."/>
            <person name="Turgeon B."/>
            <person name="Goodwin S."/>
            <person name="Spatafora J."/>
            <person name="Crous P."/>
            <person name="Grigoriev I."/>
        </authorList>
    </citation>
    <scope>NUCLEOTIDE SEQUENCE</scope>
    <source>
        <strain evidence="8">CBS 113389</strain>
    </source>
</reference>
<keyword evidence="3" id="KW-0812">Transmembrane</keyword>
<sequence length="300" mass="34827">MTIFAGRSTIHRLHQKVHRNLLKTHQARYESTKPNTTTIPPPPPPPPPQQRTIPGPTWAWIDPLMRPFRAYAGMQRRSPLMTQWESALVIYYLGDLSSQLVMTNAFLDAQYEPIRGLRAMIIGSITAIPSYKWFLFLGNNFNYSSHILSLTVKVCVNQTFFTPLFNTYFFGMQTLLSGGSWADAKERVINTVPVSWKNSWKLWPAVTAFSFTFVPWQYRSVFAGVIAIGWQTYLSWLNRTDENRQVLEHIMEKDVEQQVVRRGKEEKRKKKAEKKADEEKTTSKKKRRKDVDAKEEGIDR</sequence>
<evidence type="ECO:0000256" key="1">
    <source>
        <dbReference type="ARBA" id="ARBA00004141"/>
    </source>
</evidence>
<feature type="region of interest" description="Disordered" evidence="7">
    <location>
        <begin position="30"/>
        <end position="53"/>
    </location>
</feature>
<feature type="region of interest" description="Disordered" evidence="7">
    <location>
        <begin position="259"/>
        <end position="300"/>
    </location>
</feature>
<proteinExistence type="inferred from homology"/>
<dbReference type="PANTHER" id="PTHR11266:SF113">
    <property type="entry name" value="MEMBRANE PROTEIN, MPV17_PMP22 FAMILY, PUTATIVE (AFU_ORTHOLOGUE AFUA_1G13840)-RELATED"/>
    <property type="match status" value="1"/>
</dbReference>
<dbReference type="OrthoDB" id="430207at2759"/>
<evidence type="ECO:0000256" key="5">
    <source>
        <dbReference type="ARBA" id="ARBA00023136"/>
    </source>
</evidence>
<feature type="compositionally biased region" description="Basic and acidic residues" evidence="7">
    <location>
        <begin position="289"/>
        <end position="300"/>
    </location>
</feature>
<evidence type="ECO:0000313" key="8">
    <source>
        <dbReference type="EMBL" id="KAF2487050.1"/>
    </source>
</evidence>
<evidence type="ECO:0000256" key="7">
    <source>
        <dbReference type="SAM" id="MobiDB-lite"/>
    </source>
</evidence>
<feature type="compositionally biased region" description="Pro residues" evidence="7">
    <location>
        <begin position="39"/>
        <end position="49"/>
    </location>
</feature>
<keyword evidence="4" id="KW-1133">Transmembrane helix</keyword>
<comment type="subcellular location">
    <subcellularLocation>
        <location evidence="1">Membrane</location>
        <topology evidence="1">Multi-pass membrane protein</topology>
    </subcellularLocation>
</comment>
<dbReference type="GeneID" id="54473158"/>
<accession>A0A6A6Q3R8</accession>
<comment type="similarity">
    <text evidence="2 6">Belongs to the peroxisomal membrane protein PXMP2/4 family.</text>
</comment>
<dbReference type="Proteomes" id="UP000799767">
    <property type="component" value="Unassembled WGS sequence"/>
</dbReference>
<evidence type="ECO:0000256" key="3">
    <source>
        <dbReference type="ARBA" id="ARBA00022692"/>
    </source>
</evidence>
<keyword evidence="9" id="KW-1185">Reference proteome</keyword>
<dbReference type="InterPro" id="IPR007248">
    <property type="entry name" value="Mpv17_PMP22"/>
</dbReference>
<evidence type="ECO:0000256" key="4">
    <source>
        <dbReference type="ARBA" id="ARBA00022989"/>
    </source>
</evidence>
<dbReference type="AlphaFoldDB" id="A0A6A6Q3R8"/>
<dbReference type="GO" id="GO:0016020">
    <property type="term" value="C:membrane"/>
    <property type="evidence" value="ECO:0007669"/>
    <property type="project" value="UniProtKB-SubCell"/>
</dbReference>
<dbReference type="GO" id="GO:0005739">
    <property type="term" value="C:mitochondrion"/>
    <property type="evidence" value="ECO:0007669"/>
    <property type="project" value="TreeGrafter"/>
</dbReference>
<organism evidence="8 9">
    <name type="scientific">Neohortaea acidophila</name>
    <dbReference type="NCBI Taxonomy" id="245834"/>
    <lineage>
        <taxon>Eukaryota</taxon>
        <taxon>Fungi</taxon>
        <taxon>Dikarya</taxon>
        <taxon>Ascomycota</taxon>
        <taxon>Pezizomycotina</taxon>
        <taxon>Dothideomycetes</taxon>
        <taxon>Dothideomycetidae</taxon>
        <taxon>Mycosphaerellales</taxon>
        <taxon>Teratosphaeriaceae</taxon>
        <taxon>Neohortaea</taxon>
    </lineage>
</organism>